<dbReference type="InterPro" id="IPR016122">
    <property type="entry name" value="SpoOB_C"/>
</dbReference>
<accession>A0ABU0CSV3</accession>
<evidence type="ECO:0000256" key="1">
    <source>
        <dbReference type="ARBA" id="ARBA00022553"/>
    </source>
</evidence>
<comment type="caution">
    <text evidence="6">The sequence shown here is derived from an EMBL/GenBank/DDBJ whole genome shotgun (WGS) entry which is preliminary data.</text>
</comment>
<name>A0ABU0CSV3_9BACI</name>
<keyword evidence="2" id="KW-0808">Transferase</keyword>
<keyword evidence="7" id="KW-1185">Reference proteome</keyword>
<dbReference type="Proteomes" id="UP001232445">
    <property type="component" value="Unassembled WGS sequence"/>
</dbReference>
<gene>
    <name evidence="6" type="ORF">J2S00_002293</name>
</gene>
<dbReference type="InterPro" id="IPR016120">
    <property type="entry name" value="Sig_transdc_His_kin_SpoOB"/>
</dbReference>
<organism evidence="6 7">
    <name type="scientific">Caldalkalibacillus uzonensis</name>
    <dbReference type="NCBI Taxonomy" id="353224"/>
    <lineage>
        <taxon>Bacteria</taxon>
        <taxon>Bacillati</taxon>
        <taxon>Bacillota</taxon>
        <taxon>Bacilli</taxon>
        <taxon>Bacillales</taxon>
        <taxon>Bacillaceae</taxon>
        <taxon>Caldalkalibacillus</taxon>
    </lineage>
</organism>
<dbReference type="Gene3D" id="1.10.287.130">
    <property type="match status" value="1"/>
</dbReference>
<proteinExistence type="predicted"/>
<keyword evidence="1" id="KW-0597">Phosphoprotein</keyword>
<evidence type="ECO:0000256" key="3">
    <source>
        <dbReference type="ARBA" id="ARBA00022777"/>
    </source>
</evidence>
<protein>
    <submittedName>
        <fullName evidence="6">Signal transduction histidine kinase</fullName>
    </submittedName>
</protein>
<dbReference type="InterPro" id="IPR037100">
    <property type="entry name" value="Spo0B_C_sf"/>
</dbReference>
<dbReference type="Gene3D" id="3.30.565.30">
    <property type="entry name" value="Sporulation initiation phosphotransferase B (SpoOB), C-terminal domain"/>
    <property type="match status" value="1"/>
</dbReference>
<evidence type="ECO:0000313" key="7">
    <source>
        <dbReference type="Proteomes" id="UP001232445"/>
    </source>
</evidence>
<evidence type="ECO:0000259" key="5">
    <source>
        <dbReference type="Pfam" id="PF14689"/>
    </source>
</evidence>
<dbReference type="GO" id="GO:0016301">
    <property type="term" value="F:kinase activity"/>
    <property type="evidence" value="ECO:0007669"/>
    <property type="project" value="UniProtKB-KW"/>
</dbReference>
<dbReference type="SUPFAM" id="SSF55890">
    <property type="entry name" value="Sporulation response regulatory protein Spo0B"/>
    <property type="match status" value="1"/>
</dbReference>
<sequence length="216" mass="25354">MGSREPQVQLSREALNVERMTYDERQVKKRFIDHLRHYRHDILNHIQMVKGYIQLGRLDDVKRYIDHIVLQAHQESLLSQLGDPELAYLLLTYNYRRDNKLNLDVEVNLDAEQMQQIGQSGRHVFHMVNQLLQLVETGCDPAPSEFAPQLYLLFDGDDRYFSVMCDYRGAWNQDAGLRCLPALQDKVTRCQGKLVEEVNHEQQLTLEIICPWTCVR</sequence>
<dbReference type="EMBL" id="JAUSUQ010000008">
    <property type="protein sequence ID" value="MDQ0339505.1"/>
    <property type="molecule type" value="Genomic_DNA"/>
</dbReference>
<keyword evidence="3 6" id="KW-0418">Kinase</keyword>
<reference evidence="6 7" key="1">
    <citation type="submission" date="2023-07" db="EMBL/GenBank/DDBJ databases">
        <title>Genomic Encyclopedia of Type Strains, Phase IV (KMG-IV): sequencing the most valuable type-strain genomes for metagenomic binning, comparative biology and taxonomic classification.</title>
        <authorList>
            <person name="Goeker M."/>
        </authorList>
    </citation>
    <scope>NUCLEOTIDE SEQUENCE [LARGE SCALE GENOMIC DNA]</scope>
    <source>
        <strain evidence="6 7">DSM 17740</strain>
    </source>
</reference>
<evidence type="ECO:0000313" key="6">
    <source>
        <dbReference type="EMBL" id="MDQ0339505.1"/>
    </source>
</evidence>
<dbReference type="InterPro" id="IPR039506">
    <property type="entry name" value="SPOB_a"/>
</dbReference>
<dbReference type="Pfam" id="PF14689">
    <property type="entry name" value="SPOB_a"/>
    <property type="match status" value="1"/>
</dbReference>
<dbReference type="RefSeq" id="WP_307339581.1">
    <property type="nucleotide sequence ID" value="NZ_JAUSUQ010000008.1"/>
</dbReference>
<evidence type="ECO:0000259" key="4">
    <source>
        <dbReference type="Pfam" id="PF14682"/>
    </source>
</evidence>
<feature type="domain" description="Sporulation initiation phosphotransferase B C-terminal" evidence="4">
    <location>
        <begin position="84"/>
        <end position="178"/>
    </location>
</feature>
<evidence type="ECO:0000256" key="2">
    <source>
        <dbReference type="ARBA" id="ARBA00022679"/>
    </source>
</evidence>
<dbReference type="Pfam" id="PF14682">
    <property type="entry name" value="SPOB_ab"/>
    <property type="match status" value="1"/>
</dbReference>
<feature type="domain" description="SpoOB alpha-helical" evidence="5">
    <location>
        <begin position="25"/>
        <end position="80"/>
    </location>
</feature>